<protein>
    <submittedName>
        <fullName evidence="2">Glycogen accumulation regulator GarA</fullName>
    </submittedName>
</protein>
<comment type="caution">
    <text evidence="2">The sequence shown here is derived from an EMBL/GenBank/DDBJ whole genome shotgun (WGS) entry which is preliminary data.</text>
</comment>
<dbReference type="InterPro" id="IPR000253">
    <property type="entry name" value="FHA_dom"/>
</dbReference>
<dbReference type="InterPro" id="IPR008984">
    <property type="entry name" value="SMAD_FHA_dom_sf"/>
</dbReference>
<dbReference type="EMBL" id="MLJW01000107">
    <property type="protein sequence ID" value="OIQ99374.1"/>
    <property type="molecule type" value="Genomic_DNA"/>
</dbReference>
<dbReference type="AlphaFoldDB" id="A0A1J5RTS4"/>
<reference evidence="2" key="1">
    <citation type="submission" date="2016-10" db="EMBL/GenBank/DDBJ databases">
        <title>Sequence of Gallionella enrichment culture.</title>
        <authorList>
            <person name="Poehlein A."/>
            <person name="Muehling M."/>
            <person name="Daniel R."/>
        </authorList>
    </citation>
    <scope>NUCLEOTIDE SEQUENCE</scope>
</reference>
<dbReference type="InterPro" id="IPR050923">
    <property type="entry name" value="Cell_Proc_Reg/RNA_Proc"/>
</dbReference>
<sequence>MAKLILTLDGKVLCDYPLEKVLTTIGRRSTSDIHLDNLAVSGEHAAILNIGDDFYVEDVGSTNGTRVNAKLIKKHLLRHGDLIEFGKFQLEYLNEEAVSATPTSDAAIGFEKQVIADTLTSKSETPVLPDSATPPMAKNMSNSSGEVLAPAKIKVLNGSNAGRELILNKALTTLGKVGMQVAVITKRPQGYYITHVEGDIFPSVNGTSTGVQAFSLTHQDVIELAGVKMEFHFDTSLLA</sequence>
<evidence type="ECO:0000259" key="1">
    <source>
        <dbReference type="PROSITE" id="PS50006"/>
    </source>
</evidence>
<gene>
    <name evidence="2" type="primary">garA_1</name>
    <name evidence="2" type="ORF">GALL_186110</name>
</gene>
<proteinExistence type="predicted"/>
<dbReference type="CDD" id="cd00060">
    <property type="entry name" value="FHA"/>
    <property type="match status" value="1"/>
</dbReference>
<organism evidence="2">
    <name type="scientific">mine drainage metagenome</name>
    <dbReference type="NCBI Taxonomy" id="410659"/>
    <lineage>
        <taxon>unclassified sequences</taxon>
        <taxon>metagenomes</taxon>
        <taxon>ecological metagenomes</taxon>
    </lineage>
</organism>
<evidence type="ECO:0000313" key="2">
    <source>
        <dbReference type="EMBL" id="OIQ99374.1"/>
    </source>
</evidence>
<dbReference type="SMART" id="SM00240">
    <property type="entry name" value="FHA"/>
    <property type="match status" value="1"/>
</dbReference>
<name>A0A1J5RTS4_9ZZZZ</name>
<dbReference type="Pfam" id="PF00498">
    <property type="entry name" value="FHA"/>
    <property type="match status" value="1"/>
</dbReference>
<dbReference type="SUPFAM" id="SSF49879">
    <property type="entry name" value="SMAD/FHA domain"/>
    <property type="match status" value="2"/>
</dbReference>
<accession>A0A1J5RTS4</accession>
<feature type="domain" description="FHA" evidence="1">
    <location>
        <begin position="23"/>
        <end position="72"/>
    </location>
</feature>
<dbReference type="Gene3D" id="2.60.200.20">
    <property type="match status" value="1"/>
</dbReference>
<dbReference type="PROSITE" id="PS50006">
    <property type="entry name" value="FHA_DOMAIN"/>
    <property type="match status" value="1"/>
</dbReference>
<dbReference type="PANTHER" id="PTHR23308">
    <property type="entry name" value="NUCLEAR INHIBITOR OF PROTEIN PHOSPHATASE-1"/>
    <property type="match status" value="1"/>
</dbReference>